<dbReference type="Proteomes" id="UP000711047">
    <property type="component" value="Unassembled WGS sequence"/>
</dbReference>
<reference evidence="1 2" key="1">
    <citation type="submission" date="2020-05" db="EMBL/GenBank/DDBJ databases">
        <title>Paenibacillus glebae, sp. nov., Paenibacillus humi sp. nov., Paenibacillus pedi sp. nov., Paenibacillus terrestris sp. nov. and Paenibacillus terricola sp. nov., isolated from a forest top soil sample.</title>
        <authorList>
            <person name="Qi S."/>
            <person name="Carlier A."/>
            <person name="Cnockaert M."/>
            <person name="Vandamme P."/>
        </authorList>
    </citation>
    <scope>NUCLEOTIDE SEQUENCE [LARGE SCALE GENOMIC DNA]</scope>
    <source>
        <strain evidence="1 2">LMG 29502</strain>
    </source>
</reference>
<accession>A0ABX2DWA1</accession>
<protein>
    <submittedName>
        <fullName evidence="1">Uncharacterized protein</fullName>
    </submittedName>
</protein>
<proteinExistence type="predicted"/>
<evidence type="ECO:0000313" key="2">
    <source>
        <dbReference type="Proteomes" id="UP000711047"/>
    </source>
</evidence>
<name>A0ABX2DWA1_9BACL</name>
<sequence length="133" mass="14939">MSNVNVRHEHEGQTTAFFSGPEDRSISIRMLLQRFEDTGIEDERLLTLAVHAYDSGHYIRSASLFDQFPPSSPLYALAKLGGALSHLSQAVGVSRSWRTTDSQDQHNHNKISNLEAIEHKLRQLIAKQRGGRS</sequence>
<organism evidence="1 2">
    <name type="scientific">Paenibacillus tritici</name>
    <dbReference type="NCBI Taxonomy" id="1873425"/>
    <lineage>
        <taxon>Bacteria</taxon>
        <taxon>Bacillati</taxon>
        <taxon>Bacillota</taxon>
        <taxon>Bacilli</taxon>
        <taxon>Bacillales</taxon>
        <taxon>Paenibacillaceae</taxon>
        <taxon>Paenibacillus</taxon>
    </lineage>
</organism>
<dbReference type="EMBL" id="JABMKX010000014">
    <property type="protein sequence ID" value="NQX48407.1"/>
    <property type="molecule type" value="Genomic_DNA"/>
</dbReference>
<gene>
    <name evidence="1" type="ORF">HQN87_24055</name>
</gene>
<comment type="caution">
    <text evidence="1">The sequence shown here is derived from an EMBL/GenBank/DDBJ whole genome shotgun (WGS) entry which is preliminary data.</text>
</comment>
<dbReference type="RefSeq" id="WP_173138476.1">
    <property type="nucleotide sequence ID" value="NZ_CP073365.1"/>
</dbReference>
<keyword evidence="2" id="KW-1185">Reference proteome</keyword>
<evidence type="ECO:0000313" key="1">
    <source>
        <dbReference type="EMBL" id="NQX48407.1"/>
    </source>
</evidence>